<sequence length="499" mass="56323">MQPRNQGVPWLPACLQPRSPILRLTEAQGQCAQLFAPSGRPLIGIGVPRKRPKVHENSRKDAPRQPRLYQGPKGGLVLSEGRFATSQSCTCPQEQEQELAVLRMPTILDLPRETIELIYKHLITTPTQWLHVTYPNALASSTAACLRLVCRQWAEWLYEHHLYRGLKFSSADRTEAFVRHIYGRPPSLPRARCQHLVIDRIWAVHPPPNAGQQDMMDSEILQYLIDLFSDTIITLDLQFVDYPSLYLEDMAAIGRIENLRDLHIDISSTPSGDQLWPSTHPEIFNDLMVATQGVNSLVLDIQLALPEVPEPGLWKDKRYPAITHLGLNMIVQQPTHMLRLVMAFKSSLKALSIIANGSGPPEETSVFYAAHGLDYDAIADQQIISLGLEPFRLRRVYEYMKETLEVGFWANSITNYLSRDIFTQAPIEVLAIDAQSAFEDCEAKFVGNPLANLPQLKKLVFMEARSDYSAPQKFLDACDALGVKVVYIDHCQLPLIMNL</sequence>
<dbReference type="AlphaFoldDB" id="A0A180H2L0"/>
<evidence type="ECO:0000256" key="1">
    <source>
        <dbReference type="SAM" id="MobiDB-lite"/>
    </source>
</evidence>
<proteinExistence type="predicted"/>
<reference evidence="2" key="2">
    <citation type="submission" date="2016-05" db="EMBL/GenBank/DDBJ databases">
        <title>Comparative analysis highlights variable genome content of wheat rusts and divergence of the mating loci.</title>
        <authorList>
            <person name="Cuomo C.A."/>
            <person name="Bakkeren G."/>
            <person name="Szabo L."/>
            <person name="Khalil H."/>
            <person name="Joly D."/>
            <person name="Goldberg J."/>
            <person name="Young S."/>
            <person name="Zeng Q."/>
            <person name="Fellers J."/>
        </authorList>
    </citation>
    <scope>NUCLEOTIDE SEQUENCE [LARGE SCALE GENOMIC DNA]</scope>
    <source>
        <strain evidence="2">1-1 BBBD Race 1</strain>
    </source>
</reference>
<dbReference type="EnsemblFungi" id="PTTG_11871-t43_1">
    <property type="protein sequence ID" value="PTTG_11871-t43_1-p1"/>
    <property type="gene ID" value="PTTG_11871"/>
</dbReference>
<feature type="region of interest" description="Disordered" evidence="1">
    <location>
        <begin position="45"/>
        <end position="71"/>
    </location>
</feature>
<evidence type="ECO:0000313" key="2">
    <source>
        <dbReference type="EMBL" id="OAV98583.1"/>
    </source>
</evidence>
<accession>A0A180H2L0</accession>
<dbReference type="OrthoDB" id="2495359at2759"/>
<reference evidence="3" key="4">
    <citation type="submission" date="2025-05" db="UniProtKB">
        <authorList>
            <consortium name="EnsemblFungi"/>
        </authorList>
    </citation>
    <scope>IDENTIFICATION</scope>
    <source>
        <strain evidence="3">isolate 1-1 / race 1 (BBBD)</strain>
    </source>
</reference>
<dbReference type="Proteomes" id="UP000005240">
    <property type="component" value="Unassembled WGS sequence"/>
</dbReference>
<protein>
    <recommendedName>
        <fullName evidence="5">F-box domain-containing protein</fullName>
    </recommendedName>
</protein>
<evidence type="ECO:0008006" key="5">
    <source>
        <dbReference type="Google" id="ProtNLM"/>
    </source>
</evidence>
<evidence type="ECO:0000313" key="3">
    <source>
        <dbReference type="EnsemblFungi" id="PTTG_11871-t43_1-p1"/>
    </source>
</evidence>
<gene>
    <name evidence="2" type="ORF">PTTG_11871</name>
</gene>
<reference evidence="2" key="1">
    <citation type="submission" date="2009-11" db="EMBL/GenBank/DDBJ databases">
        <authorList>
            <consortium name="The Broad Institute Genome Sequencing Platform"/>
            <person name="Ward D."/>
            <person name="Feldgarden M."/>
            <person name="Earl A."/>
            <person name="Young S.K."/>
            <person name="Zeng Q."/>
            <person name="Koehrsen M."/>
            <person name="Alvarado L."/>
            <person name="Berlin A."/>
            <person name="Bochicchio J."/>
            <person name="Borenstein D."/>
            <person name="Chapman S.B."/>
            <person name="Chen Z."/>
            <person name="Engels R."/>
            <person name="Freedman E."/>
            <person name="Gellesch M."/>
            <person name="Goldberg J."/>
            <person name="Griggs A."/>
            <person name="Gujja S."/>
            <person name="Heilman E."/>
            <person name="Heiman D."/>
            <person name="Hepburn T."/>
            <person name="Howarth C."/>
            <person name="Jen D."/>
            <person name="Larson L."/>
            <person name="Lewis B."/>
            <person name="Mehta T."/>
            <person name="Park D."/>
            <person name="Pearson M."/>
            <person name="Roberts A."/>
            <person name="Saif S."/>
            <person name="Shea T."/>
            <person name="Shenoy N."/>
            <person name="Sisk P."/>
            <person name="Stolte C."/>
            <person name="Sykes S."/>
            <person name="Thomson T."/>
            <person name="Walk T."/>
            <person name="White J."/>
            <person name="Yandava C."/>
            <person name="Izard J."/>
            <person name="Baranova O.V."/>
            <person name="Blanton J.M."/>
            <person name="Tanner A.C."/>
            <person name="Dewhirst F.E."/>
            <person name="Haas B."/>
            <person name="Nusbaum C."/>
            <person name="Birren B."/>
        </authorList>
    </citation>
    <scope>NUCLEOTIDE SEQUENCE [LARGE SCALE GENOMIC DNA]</scope>
    <source>
        <strain evidence="2">1-1 BBBD Race 1</strain>
    </source>
</reference>
<reference evidence="3 4" key="3">
    <citation type="journal article" date="2017" name="G3 (Bethesda)">
        <title>Comparative analysis highlights variable genome content of wheat rusts and divergence of the mating loci.</title>
        <authorList>
            <person name="Cuomo C.A."/>
            <person name="Bakkeren G."/>
            <person name="Khalil H.B."/>
            <person name="Panwar V."/>
            <person name="Joly D."/>
            <person name="Linning R."/>
            <person name="Sakthikumar S."/>
            <person name="Song X."/>
            <person name="Adiconis X."/>
            <person name="Fan L."/>
            <person name="Goldberg J.M."/>
            <person name="Levin J.Z."/>
            <person name="Young S."/>
            <person name="Zeng Q."/>
            <person name="Anikster Y."/>
            <person name="Bruce M."/>
            <person name="Wang M."/>
            <person name="Yin C."/>
            <person name="McCallum B."/>
            <person name="Szabo L.J."/>
            <person name="Hulbert S."/>
            <person name="Chen X."/>
            <person name="Fellers J.P."/>
        </authorList>
    </citation>
    <scope>NUCLEOTIDE SEQUENCE</scope>
    <source>
        <strain evidence="3">isolate 1-1 / race 1 (BBBD)</strain>
        <strain evidence="4">Isolate 1-1 / race 1 (BBBD)</strain>
    </source>
</reference>
<organism evidence="2">
    <name type="scientific">Puccinia triticina (isolate 1-1 / race 1 (BBBD))</name>
    <name type="common">Brown leaf rust fungus</name>
    <dbReference type="NCBI Taxonomy" id="630390"/>
    <lineage>
        <taxon>Eukaryota</taxon>
        <taxon>Fungi</taxon>
        <taxon>Dikarya</taxon>
        <taxon>Basidiomycota</taxon>
        <taxon>Pucciniomycotina</taxon>
        <taxon>Pucciniomycetes</taxon>
        <taxon>Pucciniales</taxon>
        <taxon>Pucciniaceae</taxon>
        <taxon>Puccinia</taxon>
    </lineage>
</organism>
<evidence type="ECO:0000313" key="4">
    <source>
        <dbReference type="Proteomes" id="UP000005240"/>
    </source>
</evidence>
<dbReference type="EMBL" id="ADAS02000006">
    <property type="protein sequence ID" value="OAV98583.1"/>
    <property type="molecule type" value="Genomic_DNA"/>
</dbReference>
<feature type="compositionally biased region" description="Basic and acidic residues" evidence="1">
    <location>
        <begin position="54"/>
        <end position="64"/>
    </location>
</feature>
<keyword evidence="4" id="KW-1185">Reference proteome</keyword>
<name>A0A180H2L0_PUCT1</name>
<dbReference type="VEuPathDB" id="FungiDB:PTTG_11871"/>